<evidence type="ECO:0000256" key="2">
    <source>
        <dbReference type="ARBA" id="ARBA00001947"/>
    </source>
</evidence>
<keyword evidence="9 11" id="KW-0862">Zinc</keyword>
<name>A0ABN9UTY7_9DINO</name>
<dbReference type="PANTHER" id="PTHR28570">
    <property type="entry name" value="ASPARTYL AMINOPEPTIDASE"/>
    <property type="match status" value="1"/>
</dbReference>
<dbReference type="CDD" id="cd05658">
    <property type="entry name" value="M18_DAP"/>
    <property type="match status" value="1"/>
</dbReference>
<gene>
    <name evidence="12" type="ORF">PCOR1329_LOCUS51664</name>
</gene>
<comment type="similarity">
    <text evidence="3 11">Belongs to the peptidase M18 family.</text>
</comment>
<reference evidence="12" key="1">
    <citation type="submission" date="2023-10" db="EMBL/GenBank/DDBJ databases">
        <authorList>
            <person name="Chen Y."/>
            <person name="Shah S."/>
            <person name="Dougan E. K."/>
            <person name="Thang M."/>
            <person name="Chan C."/>
        </authorList>
    </citation>
    <scope>NUCLEOTIDE SEQUENCE [LARGE SCALE GENOMIC DNA]</scope>
</reference>
<dbReference type="Proteomes" id="UP001189429">
    <property type="component" value="Unassembled WGS sequence"/>
</dbReference>
<evidence type="ECO:0000256" key="8">
    <source>
        <dbReference type="ARBA" id="ARBA00022801"/>
    </source>
</evidence>
<sequence>GFKELKESEPWCKGDLIKPGGRYYYTRNLSTLVAFVVGEKFEAGGGFHVIGAHSDTPVLKLKPCTKKSSAGFVQTAVQCYGGGLWHTWFDRELSVAGSVIVADGDGFKKRLVHIKRPILRIPTLCIHLQSAEERNAFAPNKETHLQPILTTIEDILNRPASGKPEETSGAAQPDPRHAPELLSVLADALGCRPEDIKDFDISLCDTVPGQFWGARNEFFSAPRLDNQVHCYTATRALLEHATKQTGSETAVSMIVCFDHEEVGSDSLSGAGSPVMLEAVERVSGCFAKGDEEMHRVSIRKSFLLSADTAHAVHPNWVGKHDAGHMPMMNKGTAIKSNENQRYATNLETGFMLREIARQAGVAVQEFAVKNDCPCGSTIGPIISSKTGIRAVDLGIAILSMHSIRETLGVADIMNSLVLFKTFFSRFRALDDACIFS</sequence>
<evidence type="ECO:0000256" key="10">
    <source>
        <dbReference type="ARBA" id="ARBA00023049"/>
    </source>
</evidence>
<evidence type="ECO:0000313" key="13">
    <source>
        <dbReference type="Proteomes" id="UP001189429"/>
    </source>
</evidence>
<accession>A0ABN9UTY7</accession>
<protein>
    <recommendedName>
        <fullName evidence="4">aspartyl aminopeptidase</fullName>
        <ecNumber evidence="4">3.4.11.21</ecNumber>
    </recommendedName>
</protein>
<evidence type="ECO:0000256" key="4">
    <source>
        <dbReference type="ARBA" id="ARBA00011965"/>
    </source>
</evidence>
<dbReference type="Gene3D" id="3.40.630.10">
    <property type="entry name" value="Zn peptidases"/>
    <property type="match status" value="1"/>
</dbReference>
<dbReference type="InterPro" id="IPR023358">
    <property type="entry name" value="Peptidase_M18_dom2"/>
</dbReference>
<dbReference type="EC" id="3.4.11.21" evidence="4"/>
<keyword evidence="7 11" id="KW-0479">Metal-binding</keyword>
<comment type="catalytic activity">
    <reaction evidence="1">
        <text>Release of an N-terminal aspartate or glutamate from a peptide, with a preference for aspartate.</text>
        <dbReference type="EC" id="3.4.11.21"/>
    </reaction>
</comment>
<evidence type="ECO:0000256" key="5">
    <source>
        <dbReference type="ARBA" id="ARBA00022438"/>
    </source>
</evidence>
<dbReference type="Pfam" id="PF02127">
    <property type="entry name" value="Peptidase_M18"/>
    <property type="match status" value="1"/>
</dbReference>
<dbReference type="InterPro" id="IPR001948">
    <property type="entry name" value="Peptidase_M18"/>
</dbReference>
<keyword evidence="10 11" id="KW-0482">Metalloprotease</keyword>
<dbReference type="SUPFAM" id="SSF53187">
    <property type="entry name" value="Zn-dependent exopeptidases"/>
    <property type="match status" value="1"/>
</dbReference>
<dbReference type="PRINTS" id="PR00932">
    <property type="entry name" value="AMINO1PTASE"/>
</dbReference>
<comment type="cofactor">
    <cofactor evidence="2">
        <name>Zn(2+)</name>
        <dbReference type="ChEBI" id="CHEBI:29105"/>
    </cofactor>
</comment>
<organism evidence="12 13">
    <name type="scientific">Prorocentrum cordatum</name>
    <dbReference type="NCBI Taxonomy" id="2364126"/>
    <lineage>
        <taxon>Eukaryota</taxon>
        <taxon>Sar</taxon>
        <taxon>Alveolata</taxon>
        <taxon>Dinophyceae</taxon>
        <taxon>Prorocentrales</taxon>
        <taxon>Prorocentraceae</taxon>
        <taxon>Prorocentrum</taxon>
    </lineage>
</organism>
<dbReference type="SUPFAM" id="SSF101821">
    <property type="entry name" value="Aminopeptidase/glucanase lid domain"/>
    <property type="match status" value="1"/>
</dbReference>
<proteinExistence type="inferred from homology"/>
<evidence type="ECO:0000256" key="11">
    <source>
        <dbReference type="RuleBase" id="RU004386"/>
    </source>
</evidence>
<evidence type="ECO:0000256" key="3">
    <source>
        <dbReference type="ARBA" id="ARBA00008290"/>
    </source>
</evidence>
<evidence type="ECO:0000256" key="1">
    <source>
        <dbReference type="ARBA" id="ARBA00001335"/>
    </source>
</evidence>
<dbReference type="PANTHER" id="PTHR28570:SF3">
    <property type="entry name" value="ASPARTYL AMINOPEPTIDASE"/>
    <property type="match status" value="1"/>
</dbReference>
<comment type="caution">
    <text evidence="12">The sequence shown here is derived from an EMBL/GenBank/DDBJ whole genome shotgun (WGS) entry which is preliminary data.</text>
</comment>
<evidence type="ECO:0000256" key="6">
    <source>
        <dbReference type="ARBA" id="ARBA00022670"/>
    </source>
</evidence>
<evidence type="ECO:0000313" key="12">
    <source>
        <dbReference type="EMBL" id="CAK0863548.1"/>
    </source>
</evidence>
<dbReference type="Gene3D" id="2.30.250.10">
    <property type="entry name" value="Aminopeptidase i, Domain 2"/>
    <property type="match status" value="1"/>
</dbReference>
<dbReference type="NCBIfam" id="NF002759">
    <property type="entry name" value="PRK02813.1"/>
    <property type="match status" value="1"/>
</dbReference>
<feature type="non-terminal residue" evidence="12">
    <location>
        <position position="1"/>
    </location>
</feature>
<keyword evidence="6 11" id="KW-0645">Protease</keyword>
<keyword evidence="5 11" id="KW-0031">Aminopeptidase</keyword>
<evidence type="ECO:0000256" key="7">
    <source>
        <dbReference type="ARBA" id="ARBA00022723"/>
    </source>
</evidence>
<keyword evidence="13" id="KW-1185">Reference proteome</keyword>
<evidence type="ECO:0000256" key="9">
    <source>
        <dbReference type="ARBA" id="ARBA00022833"/>
    </source>
</evidence>
<keyword evidence="8 11" id="KW-0378">Hydrolase</keyword>
<dbReference type="EMBL" id="CAUYUJ010016274">
    <property type="protein sequence ID" value="CAK0863548.1"/>
    <property type="molecule type" value="Genomic_DNA"/>
</dbReference>